<dbReference type="Proteomes" id="UP000318626">
    <property type="component" value="Chromosome"/>
</dbReference>
<evidence type="ECO:0000256" key="1">
    <source>
        <dbReference type="SAM" id="MobiDB-lite"/>
    </source>
</evidence>
<dbReference type="PROSITE" id="PS51257">
    <property type="entry name" value="PROKAR_LIPOPROTEIN"/>
    <property type="match status" value="1"/>
</dbReference>
<proteinExistence type="predicted"/>
<dbReference type="AlphaFoldDB" id="A0A518C518"/>
<feature type="compositionally biased region" description="Basic and acidic residues" evidence="1">
    <location>
        <begin position="55"/>
        <end position="69"/>
    </location>
</feature>
<feature type="region of interest" description="Disordered" evidence="1">
    <location>
        <begin position="30"/>
        <end position="71"/>
    </location>
</feature>
<sequence>MSKIILPSVVSLTVLLTGCMSGWNRGMSEPSSLNSYLNQQTAQPKPAAKQSTMPETEKPQQHELVKSESSDVALGKKLAARLAAAEQQAAGSEPQATTYVARVEALSLPADDKKQILSEFASASDAQWEELLSKLEPVFGPKQQAVVKKESASEADLIDKYASKLVEQHLQVSAESDPAEQPKRLPSVNMHQDTSHLAQADPAGYPRTIDLDRGKTSPAARATAPPEERIRRDTGVQLAAYVPEMDAHSEGLYPEDVQAATIADMKRDPRNLPDKTAGPKPKAAPETQEEETVSQLTRVEYRAMQILWQRSQISLEALYKEYKAQFAPEQSRTSPDPSILSLDELHAILFDLKNRGWIADTRRGNTVVYWAARNQEETDSGSWEKMIDDTILKLERVATDTRASGEERTIAQLRLRMLYLIANRKADAMEKVEGLTAEEQEVWSNTLFGLADYMKVEDIPVDRRHTLALGSFRRAMSHLEAASPLELRNLEFIQSVDSFGQFKPFPSHDFQPKQEVLLYVEIENFTSRDNGGKFETTLQSNYEIYDQSGRRIDARQFPEVKDSCRVRRRDFYVPYRLYMPENIPSGTYRLELTVRDSAADKFGQSSIEFRIK</sequence>
<reference evidence="3" key="1">
    <citation type="submission" date="2019-02" db="EMBL/GenBank/DDBJ databases">
        <title>Deep-cultivation of Planctomycetes and their phenomic and genomic characterization uncovers novel biology.</title>
        <authorList>
            <person name="Wiegand S."/>
            <person name="Jogler M."/>
            <person name="Boedeker C."/>
            <person name="Pinto D."/>
            <person name="Vollmers J."/>
            <person name="Rivas-Marin E."/>
            <person name="Kohn T."/>
            <person name="Peeters S.H."/>
            <person name="Heuer A."/>
            <person name="Rast P."/>
            <person name="Oberbeckmann S."/>
            <person name="Bunk B."/>
            <person name="Jeske O."/>
            <person name="Meyerdierks A."/>
            <person name="Storesund J.E."/>
            <person name="Kallscheuer N."/>
            <person name="Luecker S."/>
            <person name="Lage O.M."/>
            <person name="Pohl T."/>
            <person name="Merkel B.J."/>
            <person name="Hornburger P."/>
            <person name="Mueller R.-W."/>
            <person name="Bruemmer F."/>
            <person name="Labrenz M."/>
            <person name="Spormann A.M."/>
            <person name="Op den Camp H."/>
            <person name="Overmann J."/>
            <person name="Amann R."/>
            <person name="Jetten M.S.M."/>
            <person name="Mascher T."/>
            <person name="Medema M.H."/>
            <person name="Devos D.P."/>
            <person name="Kaster A.-K."/>
            <person name="Ovreas L."/>
            <person name="Rohde M."/>
            <person name="Galperin M.Y."/>
            <person name="Jogler C."/>
        </authorList>
    </citation>
    <scope>NUCLEOTIDE SEQUENCE [LARGE SCALE GENOMIC DNA]</scope>
    <source>
        <strain evidence="3">Pan97</strain>
    </source>
</reference>
<keyword evidence="3" id="KW-1185">Reference proteome</keyword>
<gene>
    <name evidence="2" type="ORF">Pan97_13290</name>
</gene>
<evidence type="ECO:0000313" key="3">
    <source>
        <dbReference type="Proteomes" id="UP000318626"/>
    </source>
</evidence>
<feature type="region of interest" description="Disordered" evidence="1">
    <location>
        <begin position="266"/>
        <end position="291"/>
    </location>
</feature>
<dbReference type="EMBL" id="CP036289">
    <property type="protein sequence ID" value="QDU74322.1"/>
    <property type="molecule type" value="Genomic_DNA"/>
</dbReference>
<feature type="compositionally biased region" description="Low complexity" evidence="1">
    <location>
        <begin position="39"/>
        <end position="50"/>
    </location>
</feature>
<evidence type="ECO:0000313" key="2">
    <source>
        <dbReference type="EMBL" id="QDU74322.1"/>
    </source>
</evidence>
<feature type="region of interest" description="Disordered" evidence="1">
    <location>
        <begin position="194"/>
        <end position="228"/>
    </location>
</feature>
<dbReference type="KEGG" id="bvo:Pan97_13290"/>
<protein>
    <submittedName>
        <fullName evidence="2">Uncharacterized protein</fullName>
    </submittedName>
</protein>
<accession>A0A518C518</accession>
<organism evidence="2 3">
    <name type="scientific">Bremerella volcania</name>
    <dbReference type="NCBI Taxonomy" id="2527984"/>
    <lineage>
        <taxon>Bacteria</taxon>
        <taxon>Pseudomonadati</taxon>
        <taxon>Planctomycetota</taxon>
        <taxon>Planctomycetia</taxon>
        <taxon>Pirellulales</taxon>
        <taxon>Pirellulaceae</taxon>
        <taxon>Bremerella</taxon>
    </lineage>
</organism>
<name>A0A518C518_9BACT</name>